<organism evidence="1 2">
    <name type="scientific">Clostridium ljungdahlii</name>
    <dbReference type="NCBI Taxonomy" id="1538"/>
    <lineage>
        <taxon>Bacteria</taxon>
        <taxon>Bacillati</taxon>
        <taxon>Bacillota</taxon>
        <taxon>Clostridia</taxon>
        <taxon>Eubacteriales</taxon>
        <taxon>Clostridiaceae</taxon>
        <taxon>Clostridium</taxon>
    </lineage>
</organism>
<name>A0A168PCQ2_9CLOT</name>
<evidence type="ECO:0000313" key="1">
    <source>
        <dbReference type="EMBL" id="OAA87585.1"/>
    </source>
</evidence>
<proteinExistence type="predicted"/>
<dbReference type="Proteomes" id="UP000077407">
    <property type="component" value="Unassembled WGS sequence"/>
</dbReference>
<dbReference type="PATRIC" id="fig|1538.10.peg.2388"/>
<comment type="caution">
    <text evidence="1">The sequence shown here is derived from an EMBL/GenBank/DDBJ whole genome shotgun (WGS) entry which is preliminary data.</text>
</comment>
<accession>A0A168PCQ2</accession>
<dbReference type="EMBL" id="LITT01000020">
    <property type="protein sequence ID" value="OAA87585.1"/>
    <property type="molecule type" value="Genomic_DNA"/>
</dbReference>
<reference evidence="1 2" key="1">
    <citation type="journal article" date="2015" name="Biotechnol. Bioeng.">
        <title>Genome sequence and phenotypic characterization of Caulobacter segnis.</title>
        <authorList>
            <person name="Patel S."/>
            <person name="Fletcher B."/>
            <person name="Scott D.C."/>
            <person name="Ely B."/>
        </authorList>
    </citation>
    <scope>NUCLEOTIDE SEQUENCE [LARGE SCALE GENOMIC DNA]</scope>
    <source>
        <strain evidence="1 2">ERI-2</strain>
    </source>
</reference>
<sequence>MDKPRCYGKMDWILKYPEDETSKESICDC</sequence>
<dbReference type="AlphaFoldDB" id="A0A168PCQ2"/>
<evidence type="ECO:0000313" key="2">
    <source>
        <dbReference type="Proteomes" id="UP000077407"/>
    </source>
</evidence>
<gene>
    <name evidence="1" type="ORF">WY13_01941</name>
</gene>
<protein>
    <submittedName>
        <fullName evidence="1">Uncharacterized protein</fullName>
    </submittedName>
</protein>